<protein>
    <submittedName>
        <fullName evidence="2">Acetylesterase</fullName>
    </submittedName>
</protein>
<reference evidence="2 3" key="1">
    <citation type="submission" date="2019-03" db="EMBL/GenBank/DDBJ databases">
        <title>Genomic features of bacteria from cold environments.</title>
        <authorList>
            <person name="Shen L."/>
        </authorList>
    </citation>
    <scope>NUCLEOTIDE SEQUENCE [LARGE SCALE GENOMIC DNA]</scope>
    <source>
        <strain evidence="3">T3246-1</strain>
    </source>
</reference>
<dbReference type="SUPFAM" id="SSF53474">
    <property type="entry name" value="alpha/beta-Hydrolases"/>
    <property type="match status" value="1"/>
</dbReference>
<evidence type="ECO:0000259" key="1">
    <source>
        <dbReference type="Pfam" id="PF05448"/>
    </source>
</evidence>
<dbReference type="Pfam" id="PF05448">
    <property type="entry name" value="AXE1"/>
    <property type="match status" value="1"/>
</dbReference>
<sequence length="327" mass="34373">MTTTSRRPPFEEWFGTDTADATYGHDLPDLLAVEPVPAPPGFDAFWRDLAARAREVDPSPVLTPIGRTGVHELHAVRFRTTDGLTLGGWLALPVAGSPELGLVVSHGYGGRMAPDLAGVPADAAALFPVARGLPAASLIDGVPAVGAEHVLVGIGSVATYILGGCAADLWCAATALTRLAGDLPLYFHGASFGGGQGALALPWDDRFFGATLVVPSFGQHDLRLRMPCTGSGESVRHHVAAHPEAREVLRFFDASTSATRITVPTRVEAALWDPAVPPPGQFAVHNGLAGPKELYVRSAGHTEYPGQDREDAECVAGTLAHIATHRR</sequence>
<accession>A0ABY2E8Y1</accession>
<proteinExistence type="predicted"/>
<organism evidence="2 3">
    <name type="scientific">Occultella glacieicola</name>
    <dbReference type="NCBI Taxonomy" id="2518684"/>
    <lineage>
        <taxon>Bacteria</taxon>
        <taxon>Bacillati</taxon>
        <taxon>Actinomycetota</taxon>
        <taxon>Actinomycetes</taxon>
        <taxon>Micrococcales</taxon>
        <taxon>Ruaniaceae</taxon>
        <taxon>Occultella</taxon>
    </lineage>
</organism>
<gene>
    <name evidence="2" type="ORF">EXU48_01840</name>
</gene>
<evidence type="ECO:0000313" key="3">
    <source>
        <dbReference type="Proteomes" id="UP000504882"/>
    </source>
</evidence>
<dbReference type="RefSeq" id="WP_133105861.1">
    <property type="nucleotide sequence ID" value="NZ_SMNA01000001.1"/>
</dbReference>
<keyword evidence="3" id="KW-1185">Reference proteome</keyword>
<dbReference type="InterPro" id="IPR029058">
    <property type="entry name" value="AB_hydrolase_fold"/>
</dbReference>
<comment type="caution">
    <text evidence="2">The sequence shown here is derived from an EMBL/GenBank/DDBJ whole genome shotgun (WGS) entry which is preliminary data.</text>
</comment>
<dbReference type="EMBL" id="SMNA01000001">
    <property type="protein sequence ID" value="TDE98959.1"/>
    <property type="molecule type" value="Genomic_DNA"/>
</dbReference>
<dbReference type="InterPro" id="IPR008391">
    <property type="entry name" value="AXE1_dom"/>
</dbReference>
<dbReference type="Proteomes" id="UP000504882">
    <property type="component" value="Unassembled WGS sequence"/>
</dbReference>
<name>A0ABY2E8Y1_9MICO</name>
<feature type="domain" description="Acetyl xylan esterase" evidence="1">
    <location>
        <begin position="246"/>
        <end position="306"/>
    </location>
</feature>
<dbReference type="Gene3D" id="3.40.50.1820">
    <property type="entry name" value="alpha/beta hydrolase"/>
    <property type="match status" value="1"/>
</dbReference>
<evidence type="ECO:0000313" key="2">
    <source>
        <dbReference type="EMBL" id="TDE98959.1"/>
    </source>
</evidence>